<feature type="non-terminal residue" evidence="2">
    <location>
        <position position="164"/>
    </location>
</feature>
<feature type="non-terminal residue" evidence="2">
    <location>
        <position position="1"/>
    </location>
</feature>
<feature type="compositionally biased region" description="Basic residues" evidence="1">
    <location>
        <begin position="37"/>
        <end position="50"/>
    </location>
</feature>
<feature type="region of interest" description="Disordered" evidence="1">
    <location>
        <begin position="21"/>
        <end position="164"/>
    </location>
</feature>
<reference evidence="2" key="1">
    <citation type="submission" date="2020-02" db="EMBL/GenBank/DDBJ databases">
        <authorList>
            <person name="Meier V. D."/>
        </authorList>
    </citation>
    <scope>NUCLEOTIDE SEQUENCE</scope>
    <source>
        <strain evidence="2">AVDCRST_MAG25</strain>
    </source>
</reference>
<dbReference type="AlphaFoldDB" id="A0A6J4S2H0"/>
<accession>A0A6J4S2H0</accession>
<feature type="compositionally biased region" description="Pro residues" evidence="1">
    <location>
        <begin position="110"/>
        <end position="122"/>
    </location>
</feature>
<protein>
    <submittedName>
        <fullName evidence="2">Low molecular weight protein tyrosine phosphatase</fullName>
        <ecNumber evidence="2">3.1.3.48</ecNumber>
    </submittedName>
</protein>
<organism evidence="2">
    <name type="scientific">uncultured Rubrobacteraceae bacterium</name>
    <dbReference type="NCBI Taxonomy" id="349277"/>
    <lineage>
        <taxon>Bacteria</taxon>
        <taxon>Bacillati</taxon>
        <taxon>Actinomycetota</taxon>
        <taxon>Rubrobacteria</taxon>
        <taxon>Rubrobacterales</taxon>
        <taxon>Rubrobacteraceae</taxon>
        <taxon>environmental samples</taxon>
    </lineage>
</organism>
<dbReference type="EC" id="3.1.3.48" evidence="2"/>
<dbReference type="GO" id="GO:0004725">
    <property type="term" value="F:protein tyrosine phosphatase activity"/>
    <property type="evidence" value="ECO:0007669"/>
    <property type="project" value="UniProtKB-EC"/>
</dbReference>
<name>A0A6J4S2H0_9ACTN</name>
<sequence>DPRALRLSREHLPLATLAGRLRGGRAARGALGEDRGRFRRYPRLLPRRRGAGPTGTGERREPRHRHQCPEGTPPRKGGLREVRLHPHDGRAELRKGHRPVPGPRNQGTHPPFPGLRPRPPGTRGPRPVPRRPRGLRPRHGPRGGGFGGAAGGHPGAAPESPNWL</sequence>
<feature type="compositionally biased region" description="Basic residues" evidence="1">
    <location>
        <begin position="128"/>
        <end position="141"/>
    </location>
</feature>
<feature type="compositionally biased region" description="Gly residues" evidence="1">
    <location>
        <begin position="142"/>
        <end position="154"/>
    </location>
</feature>
<keyword evidence="2" id="KW-0378">Hydrolase</keyword>
<feature type="compositionally biased region" description="Basic and acidic residues" evidence="1">
    <location>
        <begin position="78"/>
        <end position="94"/>
    </location>
</feature>
<proteinExistence type="predicted"/>
<gene>
    <name evidence="2" type="ORF">AVDCRST_MAG25-2930</name>
</gene>
<evidence type="ECO:0000313" key="2">
    <source>
        <dbReference type="EMBL" id="CAA9483632.1"/>
    </source>
</evidence>
<evidence type="ECO:0000256" key="1">
    <source>
        <dbReference type="SAM" id="MobiDB-lite"/>
    </source>
</evidence>
<dbReference type="EMBL" id="CADCVI010000194">
    <property type="protein sequence ID" value="CAA9483632.1"/>
    <property type="molecule type" value="Genomic_DNA"/>
</dbReference>